<dbReference type="OrthoDB" id="9801651at2"/>
<dbReference type="InterPro" id="IPR036097">
    <property type="entry name" value="HisK_dim/P_sf"/>
</dbReference>
<evidence type="ECO:0000259" key="11">
    <source>
        <dbReference type="PROSITE" id="PS50112"/>
    </source>
</evidence>
<feature type="modified residue" description="4-aspartylphosphate" evidence="6">
    <location>
        <position position="458"/>
    </location>
</feature>
<dbReference type="EC" id="2.7.13.3" evidence="2"/>
<evidence type="ECO:0000313" key="13">
    <source>
        <dbReference type="Proteomes" id="UP000245629"/>
    </source>
</evidence>
<evidence type="ECO:0000256" key="3">
    <source>
        <dbReference type="ARBA" id="ARBA00022553"/>
    </source>
</evidence>
<dbReference type="CDD" id="cd00082">
    <property type="entry name" value="HisKA"/>
    <property type="match status" value="1"/>
</dbReference>
<dbReference type="PROSITE" id="PS50112">
    <property type="entry name" value="PAS"/>
    <property type="match status" value="1"/>
</dbReference>
<evidence type="ECO:0000313" key="12">
    <source>
        <dbReference type="EMBL" id="AWK87549.1"/>
    </source>
</evidence>
<keyword evidence="3 6" id="KW-0597">Phosphoprotein</keyword>
<evidence type="ECO:0000256" key="5">
    <source>
        <dbReference type="ARBA" id="ARBA00022777"/>
    </source>
</evidence>
<dbReference type="PROSITE" id="PS50110">
    <property type="entry name" value="RESPONSE_REGULATORY"/>
    <property type="match status" value="1"/>
</dbReference>
<dbReference type="InterPro" id="IPR013656">
    <property type="entry name" value="PAS_4"/>
</dbReference>
<sequence>MRLEPKKRPGSMGRDDRHAPPCSPSADWPPPYGLLDSLGVAAFVLDGFGTIMHANMPAERLIGLPRDGLAGCPLLDFAPALVDAADLCRLRAGLVVAASGARQTIEARGRGGGYDLTLAPLPDGGGVMVTAVDAGPRLRAEARAGEAERLEQALRDAKCEAERALKAKTRFLAAASHDLRQPAQALTLFGAILTERLQGHPQLPMVLRMTEAVEALRGLLDGLLDVARLDAGVVVPKPEPFPLCDLLTRLQADYAPIAEAKGLRLRVRAPRVWLRSDEALLERVLRNLLDNALKYTDRGGVLLAARRRGGALRIDVLDTGVGLPADQMDEIFEEFVQLGNQERDRSRGFGLGLAVVKRLSRLLDLPVSVRSRPDRGACFSVTVPMQGAPAPEEAGRGDAAAASAGGLVVLIDDDPMVLQSMGLVLEMWDWTVLPAATSDEAVEAVRSAGRRPDVIIADYRLRNGCTGVQAIHALAAAMGAAVPAILLTGDTSPERIREARESGFVMLHKPVTVGDLSAALAEARRSAAP</sequence>
<accession>A0A2S2CSV6</accession>
<dbReference type="InterPro" id="IPR036890">
    <property type="entry name" value="HATPase_C_sf"/>
</dbReference>
<organism evidence="12 13">
    <name type="scientific">Azospirillum thermophilum</name>
    <dbReference type="NCBI Taxonomy" id="2202148"/>
    <lineage>
        <taxon>Bacteria</taxon>
        <taxon>Pseudomonadati</taxon>
        <taxon>Pseudomonadota</taxon>
        <taxon>Alphaproteobacteria</taxon>
        <taxon>Rhodospirillales</taxon>
        <taxon>Azospirillaceae</taxon>
        <taxon>Azospirillum</taxon>
    </lineage>
</organism>
<keyword evidence="7" id="KW-0175">Coiled coil</keyword>
<dbReference type="RefSeq" id="WP_109328818.1">
    <property type="nucleotide sequence ID" value="NZ_CP029353.1"/>
</dbReference>
<comment type="catalytic activity">
    <reaction evidence="1">
        <text>ATP + protein L-histidine = ADP + protein N-phospho-L-histidine.</text>
        <dbReference type="EC" id="2.7.13.3"/>
    </reaction>
</comment>
<dbReference type="Pfam" id="PF00072">
    <property type="entry name" value="Response_reg"/>
    <property type="match status" value="1"/>
</dbReference>
<keyword evidence="13" id="KW-1185">Reference proteome</keyword>
<dbReference type="PANTHER" id="PTHR43047:SF9">
    <property type="entry name" value="HISTIDINE KINASE"/>
    <property type="match status" value="1"/>
</dbReference>
<dbReference type="PROSITE" id="PS50109">
    <property type="entry name" value="HIS_KIN"/>
    <property type="match status" value="1"/>
</dbReference>
<dbReference type="SMART" id="SM00448">
    <property type="entry name" value="REC"/>
    <property type="match status" value="1"/>
</dbReference>
<dbReference type="GO" id="GO:0000155">
    <property type="term" value="F:phosphorelay sensor kinase activity"/>
    <property type="evidence" value="ECO:0007669"/>
    <property type="project" value="InterPro"/>
</dbReference>
<dbReference type="Gene3D" id="3.40.50.2300">
    <property type="match status" value="1"/>
</dbReference>
<evidence type="ECO:0000256" key="8">
    <source>
        <dbReference type="SAM" id="MobiDB-lite"/>
    </source>
</evidence>
<dbReference type="InterPro" id="IPR003594">
    <property type="entry name" value="HATPase_dom"/>
</dbReference>
<dbReference type="EMBL" id="CP029353">
    <property type="protein sequence ID" value="AWK87549.1"/>
    <property type="molecule type" value="Genomic_DNA"/>
</dbReference>
<dbReference type="SUPFAM" id="SSF55874">
    <property type="entry name" value="ATPase domain of HSP90 chaperone/DNA topoisomerase II/histidine kinase"/>
    <property type="match status" value="1"/>
</dbReference>
<dbReference type="PANTHER" id="PTHR43047">
    <property type="entry name" value="TWO-COMPONENT HISTIDINE PROTEIN KINASE"/>
    <property type="match status" value="1"/>
</dbReference>
<feature type="domain" description="Response regulatory" evidence="10">
    <location>
        <begin position="407"/>
        <end position="524"/>
    </location>
</feature>
<dbReference type="CDD" id="cd00156">
    <property type="entry name" value="REC"/>
    <property type="match status" value="1"/>
</dbReference>
<proteinExistence type="predicted"/>
<dbReference type="AlphaFoldDB" id="A0A2S2CSV6"/>
<evidence type="ECO:0000256" key="1">
    <source>
        <dbReference type="ARBA" id="ARBA00000085"/>
    </source>
</evidence>
<evidence type="ECO:0000259" key="10">
    <source>
        <dbReference type="PROSITE" id="PS50110"/>
    </source>
</evidence>
<dbReference type="GO" id="GO:0005886">
    <property type="term" value="C:plasma membrane"/>
    <property type="evidence" value="ECO:0007669"/>
    <property type="project" value="TreeGrafter"/>
</dbReference>
<evidence type="ECO:0000256" key="4">
    <source>
        <dbReference type="ARBA" id="ARBA00022679"/>
    </source>
</evidence>
<feature type="domain" description="Histidine kinase" evidence="9">
    <location>
        <begin position="174"/>
        <end position="387"/>
    </location>
</feature>
<dbReference type="SUPFAM" id="SSF55785">
    <property type="entry name" value="PYP-like sensor domain (PAS domain)"/>
    <property type="match status" value="1"/>
</dbReference>
<dbReference type="FunFam" id="3.30.565.10:FF:000049">
    <property type="entry name" value="Two-component sensor histidine kinase"/>
    <property type="match status" value="1"/>
</dbReference>
<dbReference type="Pfam" id="PF00512">
    <property type="entry name" value="HisKA"/>
    <property type="match status" value="1"/>
</dbReference>
<gene>
    <name evidence="12" type="ORF">DEW08_16175</name>
</gene>
<dbReference type="Proteomes" id="UP000245629">
    <property type="component" value="Chromosome 2"/>
</dbReference>
<dbReference type="InterPro" id="IPR000014">
    <property type="entry name" value="PAS"/>
</dbReference>
<dbReference type="InterPro" id="IPR005467">
    <property type="entry name" value="His_kinase_dom"/>
</dbReference>
<dbReference type="PRINTS" id="PR00344">
    <property type="entry name" value="BCTRLSENSOR"/>
</dbReference>
<evidence type="ECO:0000256" key="2">
    <source>
        <dbReference type="ARBA" id="ARBA00012438"/>
    </source>
</evidence>
<feature type="compositionally biased region" description="Basic and acidic residues" evidence="8">
    <location>
        <begin position="1"/>
        <end position="19"/>
    </location>
</feature>
<dbReference type="InterPro" id="IPR001789">
    <property type="entry name" value="Sig_transdc_resp-reg_receiver"/>
</dbReference>
<dbReference type="GO" id="GO:0009927">
    <property type="term" value="F:histidine phosphotransfer kinase activity"/>
    <property type="evidence" value="ECO:0007669"/>
    <property type="project" value="TreeGrafter"/>
</dbReference>
<protein>
    <recommendedName>
        <fullName evidence="2">histidine kinase</fullName>
        <ecNumber evidence="2">2.7.13.3</ecNumber>
    </recommendedName>
</protein>
<dbReference type="Pfam" id="PF08448">
    <property type="entry name" value="PAS_4"/>
    <property type="match status" value="1"/>
</dbReference>
<dbReference type="SUPFAM" id="SSF52172">
    <property type="entry name" value="CheY-like"/>
    <property type="match status" value="1"/>
</dbReference>
<evidence type="ECO:0000256" key="7">
    <source>
        <dbReference type="SAM" id="Coils"/>
    </source>
</evidence>
<dbReference type="Pfam" id="PF02518">
    <property type="entry name" value="HATPase_c"/>
    <property type="match status" value="1"/>
</dbReference>
<feature type="coiled-coil region" evidence="7">
    <location>
        <begin position="140"/>
        <end position="167"/>
    </location>
</feature>
<name>A0A2S2CSV6_9PROT</name>
<dbReference type="InterPro" id="IPR035965">
    <property type="entry name" value="PAS-like_dom_sf"/>
</dbReference>
<feature type="domain" description="PAS" evidence="11">
    <location>
        <begin position="34"/>
        <end position="71"/>
    </location>
</feature>
<dbReference type="Gene3D" id="3.30.450.20">
    <property type="entry name" value="PAS domain"/>
    <property type="match status" value="1"/>
</dbReference>
<dbReference type="InterPro" id="IPR004358">
    <property type="entry name" value="Sig_transdc_His_kin-like_C"/>
</dbReference>
<dbReference type="SMART" id="SM00387">
    <property type="entry name" value="HATPase_c"/>
    <property type="match status" value="1"/>
</dbReference>
<dbReference type="InterPro" id="IPR011006">
    <property type="entry name" value="CheY-like_superfamily"/>
</dbReference>
<dbReference type="SUPFAM" id="SSF47384">
    <property type="entry name" value="Homodimeric domain of signal transducing histidine kinase"/>
    <property type="match status" value="1"/>
</dbReference>
<reference evidence="13" key="1">
    <citation type="submission" date="2018-05" db="EMBL/GenBank/DDBJ databases">
        <title>Azospirillum thermophila sp. nov., a novel isolated from hot spring.</title>
        <authorList>
            <person name="Zhao Z."/>
        </authorList>
    </citation>
    <scope>NUCLEOTIDE SEQUENCE [LARGE SCALE GENOMIC DNA]</scope>
    <source>
        <strain evidence="13">CFH 70021</strain>
    </source>
</reference>
<keyword evidence="4" id="KW-0808">Transferase</keyword>
<feature type="region of interest" description="Disordered" evidence="8">
    <location>
        <begin position="1"/>
        <end position="25"/>
    </location>
</feature>
<dbReference type="SMART" id="SM00388">
    <property type="entry name" value="HisKA"/>
    <property type="match status" value="1"/>
</dbReference>
<keyword evidence="5" id="KW-0418">Kinase</keyword>
<evidence type="ECO:0000259" key="9">
    <source>
        <dbReference type="PROSITE" id="PS50109"/>
    </source>
</evidence>
<dbReference type="InterPro" id="IPR003661">
    <property type="entry name" value="HisK_dim/P_dom"/>
</dbReference>
<dbReference type="KEGG" id="azz:DEW08_16175"/>
<evidence type="ECO:0000256" key="6">
    <source>
        <dbReference type="PROSITE-ProRule" id="PRU00169"/>
    </source>
</evidence>
<dbReference type="Gene3D" id="3.30.565.10">
    <property type="entry name" value="Histidine kinase-like ATPase, C-terminal domain"/>
    <property type="match status" value="1"/>
</dbReference>
<dbReference type="Gene3D" id="1.10.287.130">
    <property type="match status" value="1"/>
</dbReference>